<dbReference type="PRINTS" id="PR00604">
    <property type="entry name" value="CYTCHRMECIAB"/>
</dbReference>
<dbReference type="GO" id="GO:0009055">
    <property type="term" value="F:electron transfer activity"/>
    <property type="evidence" value="ECO:0007669"/>
    <property type="project" value="InterPro"/>
</dbReference>
<keyword evidence="5 6" id="KW-0408">Iron</keyword>
<dbReference type="InterPro" id="IPR009056">
    <property type="entry name" value="Cyt_c-like_dom"/>
</dbReference>
<dbReference type="Gene3D" id="1.10.760.10">
    <property type="entry name" value="Cytochrome c-like domain"/>
    <property type="match status" value="1"/>
</dbReference>
<evidence type="ECO:0000313" key="10">
    <source>
        <dbReference type="Proteomes" id="UP000182373"/>
    </source>
</evidence>
<keyword evidence="4" id="KW-0249">Electron transport</keyword>
<dbReference type="InterPro" id="IPR002327">
    <property type="entry name" value="Cyt_c_1A/1B"/>
</dbReference>
<dbReference type="AlphaFoldDB" id="A0AAC9P9H4"/>
<dbReference type="GO" id="GO:0020037">
    <property type="term" value="F:heme binding"/>
    <property type="evidence" value="ECO:0007669"/>
    <property type="project" value="InterPro"/>
</dbReference>
<keyword evidence="7" id="KW-0472">Membrane</keyword>
<evidence type="ECO:0000256" key="1">
    <source>
        <dbReference type="ARBA" id="ARBA00022448"/>
    </source>
</evidence>
<evidence type="ECO:0000256" key="7">
    <source>
        <dbReference type="SAM" id="Phobius"/>
    </source>
</evidence>
<dbReference type="PROSITE" id="PS51007">
    <property type="entry name" value="CYTC"/>
    <property type="match status" value="1"/>
</dbReference>
<accession>A0AAC9P9H4</accession>
<keyword evidence="1" id="KW-0813">Transport</keyword>
<keyword evidence="7" id="KW-0812">Transmembrane</keyword>
<dbReference type="InterPro" id="IPR036909">
    <property type="entry name" value="Cyt_c-like_dom_sf"/>
</dbReference>
<organism evidence="9 10">
    <name type="scientific">Granulibacter bethesdensis</name>
    <dbReference type="NCBI Taxonomy" id="364410"/>
    <lineage>
        <taxon>Bacteria</taxon>
        <taxon>Pseudomonadati</taxon>
        <taxon>Pseudomonadota</taxon>
        <taxon>Alphaproteobacteria</taxon>
        <taxon>Acetobacterales</taxon>
        <taxon>Acetobacteraceae</taxon>
        <taxon>Granulibacter</taxon>
    </lineage>
</organism>
<sequence>MTRRVERTGLYDVGRLMKPVMIWAAAFGVAALALAGWSLLPGMWGDEPPVPVPSIALLMASADPARGEVAAERHCHRCHALTGSPDARTVAPPLRGVVGRERASVPGFHYSHALKEMHGQWDTDSLNAWLFRPSAFVPGTRMSFAGVKDDRERADIIAYLRVISGLPPASLRQSGQP</sequence>
<protein>
    <submittedName>
        <fullName evidence="9">Cytochrome c</fullName>
    </submittedName>
</protein>
<evidence type="ECO:0000259" key="8">
    <source>
        <dbReference type="PROSITE" id="PS51007"/>
    </source>
</evidence>
<feature type="transmembrane region" description="Helical" evidence="7">
    <location>
        <begin position="20"/>
        <end position="40"/>
    </location>
</feature>
<evidence type="ECO:0000256" key="5">
    <source>
        <dbReference type="ARBA" id="ARBA00023004"/>
    </source>
</evidence>
<evidence type="ECO:0000256" key="6">
    <source>
        <dbReference type="PROSITE-ProRule" id="PRU00433"/>
    </source>
</evidence>
<evidence type="ECO:0000256" key="3">
    <source>
        <dbReference type="ARBA" id="ARBA00022723"/>
    </source>
</evidence>
<dbReference type="GO" id="GO:0046872">
    <property type="term" value="F:metal ion binding"/>
    <property type="evidence" value="ECO:0007669"/>
    <property type="project" value="UniProtKB-KW"/>
</dbReference>
<dbReference type="Proteomes" id="UP000182373">
    <property type="component" value="Chromosome"/>
</dbReference>
<gene>
    <name evidence="9" type="ORF">GbCGDNIH9_1992</name>
</gene>
<name>A0AAC9P9H4_9PROT</name>
<keyword evidence="2 6" id="KW-0349">Heme</keyword>
<feature type="domain" description="Cytochrome c" evidence="8">
    <location>
        <begin position="62"/>
        <end position="164"/>
    </location>
</feature>
<dbReference type="Pfam" id="PF00034">
    <property type="entry name" value="Cytochrom_C"/>
    <property type="match status" value="1"/>
</dbReference>
<dbReference type="SUPFAM" id="SSF46626">
    <property type="entry name" value="Cytochrome c"/>
    <property type="match status" value="1"/>
</dbReference>
<keyword evidence="3 6" id="KW-0479">Metal-binding</keyword>
<keyword evidence="7" id="KW-1133">Transmembrane helix</keyword>
<evidence type="ECO:0000256" key="2">
    <source>
        <dbReference type="ARBA" id="ARBA00022617"/>
    </source>
</evidence>
<dbReference type="EMBL" id="CP018191">
    <property type="protein sequence ID" value="APH55310.1"/>
    <property type="molecule type" value="Genomic_DNA"/>
</dbReference>
<proteinExistence type="predicted"/>
<reference evidence="10" key="1">
    <citation type="submission" date="2016-11" db="EMBL/GenBank/DDBJ databases">
        <title>Comparative genomic and phenotypic analysis of Granulibacter bethesdensis clinical isolates from patients with chronic granulomatous disease.</title>
        <authorList>
            <person name="Zarember K.A."/>
            <person name="Porcella S.F."/>
            <person name="Chu J."/>
            <person name="Ding L."/>
            <person name="Dahlstrom E."/>
            <person name="Barbian K."/>
            <person name="Martens C."/>
            <person name="Sykora L."/>
            <person name="Kramer S."/>
            <person name="Pettinato A.M."/>
            <person name="Hong H."/>
            <person name="Wald G."/>
            <person name="Berg L.J."/>
            <person name="Rogge L.S."/>
            <person name="Greenberg D.E."/>
            <person name="Falcone E.L."/>
            <person name="Neves J.F."/>
            <person name="Simoes M.J."/>
            <person name="Casal M."/>
            <person name="Rodriguez-Lopez F.C."/>
            <person name="Zelazny A."/>
            <person name="Gallin J.I."/>
            <person name="Holland S.M."/>
        </authorList>
    </citation>
    <scope>NUCLEOTIDE SEQUENCE [LARGE SCALE GENOMIC DNA]</scope>
    <source>
        <strain evidence="10">NIH9.1</strain>
    </source>
</reference>
<evidence type="ECO:0000256" key="4">
    <source>
        <dbReference type="ARBA" id="ARBA00022982"/>
    </source>
</evidence>
<evidence type="ECO:0000313" key="9">
    <source>
        <dbReference type="EMBL" id="APH55310.1"/>
    </source>
</evidence>
<dbReference type="PANTHER" id="PTHR11961">
    <property type="entry name" value="CYTOCHROME C"/>
    <property type="match status" value="1"/>
</dbReference>